<dbReference type="Gene3D" id="3.40.190.10">
    <property type="entry name" value="Periplasmic binding protein-like II"/>
    <property type="match status" value="2"/>
</dbReference>
<dbReference type="NCBIfam" id="TIGR01254">
    <property type="entry name" value="sfuA"/>
    <property type="match status" value="1"/>
</dbReference>
<protein>
    <recommendedName>
        <fullName evidence="3">Thiamine-binding periplasmic protein</fullName>
    </recommendedName>
</protein>
<evidence type="ECO:0000256" key="6">
    <source>
        <dbReference type="ARBA" id="ARBA00022764"/>
    </source>
</evidence>
<dbReference type="PANTHER" id="PTHR30006:SF3">
    <property type="entry name" value="THIAMINE-BINDING PERIPLASMIC PROTEIN"/>
    <property type="match status" value="1"/>
</dbReference>
<dbReference type="GO" id="GO:0030975">
    <property type="term" value="F:thiamine binding"/>
    <property type="evidence" value="ECO:0007669"/>
    <property type="project" value="InterPro"/>
</dbReference>
<evidence type="ECO:0000256" key="1">
    <source>
        <dbReference type="ARBA" id="ARBA00004418"/>
    </source>
</evidence>
<dbReference type="InterPro" id="IPR006059">
    <property type="entry name" value="SBP"/>
</dbReference>
<dbReference type="NCBIfam" id="TIGR01276">
    <property type="entry name" value="thiB"/>
    <property type="match status" value="1"/>
</dbReference>
<evidence type="ECO:0000313" key="9">
    <source>
        <dbReference type="Proteomes" id="UP000183794"/>
    </source>
</evidence>
<evidence type="ECO:0000256" key="2">
    <source>
        <dbReference type="ARBA" id="ARBA00008520"/>
    </source>
</evidence>
<proteinExistence type="inferred from homology"/>
<comment type="subcellular location">
    <subcellularLocation>
        <location evidence="1">Periplasm</location>
    </subcellularLocation>
</comment>
<feature type="signal peptide" evidence="7">
    <location>
        <begin position="1"/>
        <end position="26"/>
    </location>
</feature>
<dbReference type="RefSeq" id="WP_075517910.1">
    <property type="nucleotide sequence ID" value="NZ_FPLD01000007.1"/>
</dbReference>
<dbReference type="GO" id="GO:0030976">
    <property type="term" value="F:thiamine pyrophosphate binding"/>
    <property type="evidence" value="ECO:0007669"/>
    <property type="project" value="TreeGrafter"/>
</dbReference>
<keyword evidence="5 7" id="KW-0732">Signal</keyword>
<name>A0A1K9YTM6_9GAMM</name>
<dbReference type="EMBL" id="FPLD01000007">
    <property type="protein sequence ID" value="SGY83239.1"/>
    <property type="molecule type" value="Genomic_DNA"/>
</dbReference>
<dbReference type="InterPro" id="IPR005967">
    <property type="entry name" value="ThiB"/>
</dbReference>
<evidence type="ECO:0000256" key="3">
    <source>
        <dbReference type="ARBA" id="ARBA00019815"/>
    </source>
</evidence>
<dbReference type="Proteomes" id="UP000183794">
    <property type="component" value="Unassembled WGS sequence"/>
</dbReference>
<evidence type="ECO:0000313" key="8">
    <source>
        <dbReference type="EMBL" id="SGY83239.1"/>
    </source>
</evidence>
<dbReference type="GO" id="GO:0015888">
    <property type="term" value="P:thiamine transport"/>
    <property type="evidence" value="ECO:0007669"/>
    <property type="project" value="InterPro"/>
</dbReference>
<keyword evidence="6" id="KW-0574">Periplasm</keyword>
<dbReference type="CDD" id="cd13545">
    <property type="entry name" value="PBP2_TbpA"/>
    <property type="match status" value="1"/>
</dbReference>
<dbReference type="GO" id="GO:0030288">
    <property type="term" value="C:outer membrane-bounded periplasmic space"/>
    <property type="evidence" value="ECO:0007669"/>
    <property type="project" value="InterPro"/>
</dbReference>
<organism evidence="8 9">
    <name type="scientific">Moritella viscosa</name>
    <dbReference type="NCBI Taxonomy" id="80854"/>
    <lineage>
        <taxon>Bacteria</taxon>
        <taxon>Pseudomonadati</taxon>
        <taxon>Pseudomonadota</taxon>
        <taxon>Gammaproteobacteria</taxon>
        <taxon>Alteromonadales</taxon>
        <taxon>Moritellaceae</taxon>
        <taxon>Moritella</taxon>
    </lineage>
</organism>
<accession>A0A1K9YTM6</accession>
<dbReference type="PROSITE" id="PS01037">
    <property type="entry name" value="SBP_BACTERIAL_1"/>
    <property type="match status" value="1"/>
</dbReference>
<comment type="similarity">
    <text evidence="2">Belongs to the bacterial solute-binding protein 1 family.</text>
</comment>
<dbReference type="AlphaFoldDB" id="A0A1K9YTM6"/>
<feature type="chain" id="PRO_5012227868" description="Thiamine-binding periplasmic protein" evidence="7">
    <location>
        <begin position="27"/>
        <end position="338"/>
    </location>
</feature>
<gene>
    <name evidence="8" type="ORF">NVI5450_0247</name>
</gene>
<evidence type="ECO:0000256" key="7">
    <source>
        <dbReference type="SAM" id="SignalP"/>
    </source>
</evidence>
<evidence type="ECO:0000256" key="5">
    <source>
        <dbReference type="ARBA" id="ARBA00022729"/>
    </source>
</evidence>
<evidence type="ECO:0000256" key="4">
    <source>
        <dbReference type="ARBA" id="ARBA00022448"/>
    </source>
</evidence>
<dbReference type="OrthoDB" id="8013425at2"/>
<keyword evidence="4" id="KW-0813">Transport</keyword>
<dbReference type="Pfam" id="PF01547">
    <property type="entry name" value="SBP_bac_1"/>
    <property type="match status" value="1"/>
</dbReference>
<reference evidence="8 9" key="1">
    <citation type="submission" date="2016-11" db="EMBL/GenBank/DDBJ databases">
        <authorList>
            <person name="Jaros S."/>
            <person name="Januszkiewicz K."/>
            <person name="Wedrychowicz H."/>
        </authorList>
    </citation>
    <scope>NUCLEOTIDE SEQUENCE [LARGE SCALE GENOMIC DNA]</scope>
    <source>
        <strain evidence="8">NVI 5450</strain>
    </source>
</reference>
<dbReference type="PANTHER" id="PTHR30006">
    <property type="entry name" value="THIAMINE-BINDING PERIPLASMIC PROTEIN-RELATED"/>
    <property type="match status" value="1"/>
</dbReference>
<dbReference type="GO" id="GO:0055085">
    <property type="term" value="P:transmembrane transport"/>
    <property type="evidence" value="ECO:0007669"/>
    <property type="project" value="InterPro"/>
</dbReference>
<dbReference type="InterPro" id="IPR005948">
    <property type="entry name" value="ThiB-like"/>
</dbReference>
<dbReference type="SUPFAM" id="SSF53850">
    <property type="entry name" value="Periplasmic binding protein-like II"/>
    <property type="match status" value="1"/>
</dbReference>
<sequence length="338" mass="37733">MKHTIKKLALFTAILLPSLSLQVANAADKPVLNVYTYDSFASDWGPGPKVKTAFEAECNCQLNFVALEDGVSILNRVKLEGKYTKADVLLGLDNNLMAEAVKTKLLAPHQQDISTLSLPNAWTNKYFIPFDYGHFAFIYDSEKLANPPASLAELIERKDLSIIYQDPRTSTPGLGFMLWVKAVYGDKAPQAWQQIAAKTVTITKGWSQAYGMFLKGEADMVLSYTTSPAYHMVAKKEFKYKAAEFSEGHYQQTEVVARLKDAANPELAKQFMAFVLTPAFQDVIATGNWMLPAKQAAALPSEFDKLITPTKTLEFTPEEVAQSRKSWVKEWRNAVTQK</sequence>
<dbReference type="InterPro" id="IPR006061">
    <property type="entry name" value="SBP_1_CS"/>
</dbReference>